<dbReference type="GO" id="GO:0045048">
    <property type="term" value="P:protein insertion into ER membrane"/>
    <property type="evidence" value="ECO:0007669"/>
    <property type="project" value="InterPro"/>
</dbReference>
<evidence type="ECO:0000313" key="3">
    <source>
        <dbReference type="Proteomes" id="UP001055712"/>
    </source>
</evidence>
<dbReference type="InterPro" id="IPR007317">
    <property type="entry name" value="GET4"/>
</dbReference>
<reference evidence="2" key="2">
    <citation type="submission" date="2020-11" db="EMBL/GenBank/DDBJ databases">
        <authorList>
            <person name="Cecchin M."/>
            <person name="Marcolungo L."/>
            <person name="Rossato M."/>
            <person name="Girolomoni L."/>
            <person name="Cosentino E."/>
            <person name="Cuine S."/>
            <person name="Li-Beisson Y."/>
            <person name="Delledonne M."/>
            <person name="Ballottari M."/>
        </authorList>
    </citation>
    <scope>NUCLEOTIDE SEQUENCE</scope>
    <source>
        <strain evidence="2">211/11P</strain>
        <tissue evidence="2">Whole cell</tissue>
    </source>
</reference>
<gene>
    <name evidence="2" type="ORF">D9Q98_005247</name>
</gene>
<sequence length="315" mass="33339">MTTSAGTQKVLRKLEASLAAGQFYEAHEMFKTVYYRHRSRKQAEESYALCQAGAKLQLQQGQLNCGLELCLLLVEAYVTDSLEPSEAALQRLESLIDAFPRQPRPPAEDPPVQECSKFVAAAVGWLRGAGDWLHVGRLEGRLAAYITASLGWQGLGYALPHYAAAGDATSMCAAVSAAAAAGRPEEEDLFVARAALTLAAAVPPPAAPLAVALQQQLAAAQQVLGGAYAAAAGHAAPDTPLIHFTALFLEALGRQSNELAQLLLQRYQPSIDRDPALWKLVMKCRGVHLPPVPGSGGGMADMLSSMLGMLAQPAS</sequence>
<dbReference type="InterPro" id="IPR011990">
    <property type="entry name" value="TPR-like_helical_dom_sf"/>
</dbReference>
<reference evidence="2" key="1">
    <citation type="journal article" date="2019" name="Plant J.">
        <title>Chlorella vulgaris genome assembly and annotation reveals the molecular basis for metabolic acclimation to high light conditions.</title>
        <authorList>
            <person name="Cecchin M."/>
            <person name="Marcolungo L."/>
            <person name="Rossato M."/>
            <person name="Girolomoni L."/>
            <person name="Cosentino E."/>
            <person name="Cuine S."/>
            <person name="Li-Beisson Y."/>
            <person name="Delledonne M."/>
            <person name="Ballottari M."/>
        </authorList>
    </citation>
    <scope>NUCLEOTIDE SEQUENCE</scope>
    <source>
        <strain evidence="2">211/11P</strain>
    </source>
</reference>
<evidence type="ECO:0000256" key="1">
    <source>
        <dbReference type="ARBA" id="ARBA00005351"/>
    </source>
</evidence>
<dbReference type="AlphaFoldDB" id="A0A9D4TNX2"/>
<dbReference type="Pfam" id="PF04190">
    <property type="entry name" value="GET4"/>
    <property type="match status" value="1"/>
</dbReference>
<name>A0A9D4TNX2_CHLVU</name>
<organism evidence="2 3">
    <name type="scientific">Chlorella vulgaris</name>
    <name type="common">Green alga</name>
    <dbReference type="NCBI Taxonomy" id="3077"/>
    <lineage>
        <taxon>Eukaryota</taxon>
        <taxon>Viridiplantae</taxon>
        <taxon>Chlorophyta</taxon>
        <taxon>core chlorophytes</taxon>
        <taxon>Trebouxiophyceae</taxon>
        <taxon>Chlorellales</taxon>
        <taxon>Chlorellaceae</taxon>
        <taxon>Chlorella clade</taxon>
        <taxon>Chlorella</taxon>
    </lineage>
</organism>
<comment type="similarity">
    <text evidence="1">Belongs to the GET4 family.</text>
</comment>
<dbReference type="GO" id="GO:0005829">
    <property type="term" value="C:cytosol"/>
    <property type="evidence" value="ECO:0007669"/>
    <property type="project" value="TreeGrafter"/>
</dbReference>
<dbReference type="EMBL" id="SIDB01000007">
    <property type="protein sequence ID" value="KAI3430655.1"/>
    <property type="molecule type" value="Genomic_DNA"/>
</dbReference>
<protein>
    <submittedName>
        <fullName evidence="2">Uncharacterized protein</fullName>
    </submittedName>
</protein>
<dbReference type="PANTHER" id="PTHR12875:SF0">
    <property type="entry name" value="GOLGI TO ER TRAFFIC PROTEIN 4 HOMOLOG"/>
    <property type="match status" value="1"/>
</dbReference>
<accession>A0A9D4TNX2</accession>
<comment type="caution">
    <text evidence="2">The sequence shown here is derived from an EMBL/GenBank/DDBJ whole genome shotgun (WGS) entry which is preliminary data.</text>
</comment>
<dbReference type="OrthoDB" id="10252405at2759"/>
<dbReference type="Gene3D" id="1.25.40.10">
    <property type="entry name" value="Tetratricopeptide repeat domain"/>
    <property type="match status" value="1"/>
</dbReference>
<dbReference type="Proteomes" id="UP001055712">
    <property type="component" value="Unassembled WGS sequence"/>
</dbReference>
<evidence type="ECO:0000313" key="2">
    <source>
        <dbReference type="EMBL" id="KAI3430655.1"/>
    </source>
</evidence>
<proteinExistence type="inferred from homology"/>
<keyword evidence="3" id="KW-1185">Reference proteome</keyword>
<dbReference type="PANTHER" id="PTHR12875">
    <property type="entry name" value="GOLGI TO ER TRAFFIC PROTEIN 4 HOMOLOG"/>
    <property type="match status" value="1"/>
</dbReference>